<comment type="caution">
    <text evidence="12">The sequence shown here is derived from an EMBL/GenBank/DDBJ whole genome shotgun (WGS) entry which is preliminary data.</text>
</comment>
<keyword evidence="8" id="KW-0408">Iron</keyword>
<evidence type="ECO:0000256" key="7">
    <source>
        <dbReference type="ARBA" id="ARBA00023002"/>
    </source>
</evidence>
<sequence length="764" mass="84715">MSKSIKDKALTPENFKKLKSKKPLKNSVGFKSIAAVIGQVSKYMNPTDALKLSLKMNQKGGFDCPGCAWPDPDDERSSLGEFCENGIKAIAEEAQNKTIGTHFFIKYSVDELAGWSDFEIGKSGRLAEPMFLAKGSKNYEPISWNEAFKKVGTHLNSLDNPDEAVFYTSGRTTNEAAFLYQLFVREYGTSNLPDCSNMCHEASGSALSETLGIGKGSVTLDDLYKAEVVMVIGQNPGTNHPRMLTALEKCKNNGGKIIAVNPLPEAGLIKFTNPQNPVKLITGGTQIADVFVPITINGDVAFFKALLLKLLEKEESEGNIFDKSFIQEFTEGYDAFITDLKTYNFQECLDASGISLEVFNQVFDLILSNNKIIICWAMGLTQHENAVDNIRELVNLLLLKGSIGKEGAGTCPVRGHSNVQGDRTVGIWESAPQAFLDKIEAKYGFKPTNKHGYSVIDSIKAMYEKRAKVFIGMGGNFISAVPDTVYSATALANCELTVHVSTKLNRSHLVTGKEALILPCLGRTEKDYQKSGVQVQSVENSMGIVHTTKGVLEPCSEQLLSEVAVVCGMAHASLKEKSKVDWLKYKDDYNLVRDDIAEVVSGFDDYNKKLKQSEGFYLPNGARIREFKTKTGKANFSINKLPEWELKDDELIMMTIRSHDQFNTTIYGLDDRYRGVFNERRVIFMNKQDMKLRSLKEHDIVNLKSEYSGIVREAHNFKVVGYNIPKNCCATYFPETNVLVPLESFAHTAKTPASKSVKITVAKL</sequence>
<dbReference type="CDD" id="cd02767">
    <property type="entry name" value="MopB_ydeP"/>
    <property type="match status" value="1"/>
</dbReference>
<comment type="cofactor">
    <cofactor evidence="1">
        <name>Mo-bis(molybdopterin guanine dinucleotide)</name>
        <dbReference type="ChEBI" id="CHEBI:60539"/>
    </cofactor>
</comment>
<dbReference type="Proteomes" id="UP001501692">
    <property type="component" value="Unassembled WGS sequence"/>
</dbReference>
<protein>
    <submittedName>
        <fullName evidence="12">FdhF/YdeP family oxidoreductase</fullName>
    </submittedName>
</protein>
<dbReference type="InterPro" id="IPR006656">
    <property type="entry name" value="Mopterin_OxRdtase"/>
</dbReference>
<evidence type="ECO:0000259" key="10">
    <source>
        <dbReference type="Pfam" id="PF00384"/>
    </source>
</evidence>
<keyword evidence="9" id="KW-0411">Iron-sulfur</keyword>
<evidence type="ECO:0000256" key="1">
    <source>
        <dbReference type="ARBA" id="ARBA00001942"/>
    </source>
</evidence>
<dbReference type="CDD" id="cd02787">
    <property type="entry name" value="MopB_CT_ydeP"/>
    <property type="match status" value="1"/>
</dbReference>
<dbReference type="InterPro" id="IPR037951">
    <property type="entry name" value="MopB_CT_YdeP"/>
</dbReference>
<keyword evidence="6" id="KW-0479">Metal-binding</keyword>
<evidence type="ECO:0000256" key="5">
    <source>
        <dbReference type="ARBA" id="ARBA00022505"/>
    </source>
</evidence>
<dbReference type="InterPro" id="IPR006657">
    <property type="entry name" value="MoPterin_dinucl-bd_dom"/>
</dbReference>
<evidence type="ECO:0000259" key="11">
    <source>
        <dbReference type="Pfam" id="PF01568"/>
    </source>
</evidence>
<dbReference type="InterPro" id="IPR050123">
    <property type="entry name" value="Prok_molybdopt-oxidoreductase"/>
</dbReference>
<reference evidence="13" key="1">
    <citation type="journal article" date="2019" name="Int. J. Syst. Evol. Microbiol.">
        <title>The Global Catalogue of Microorganisms (GCM) 10K type strain sequencing project: providing services to taxonomists for standard genome sequencing and annotation.</title>
        <authorList>
            <consortium name="The Broad Institute Genomics Platform"/>
            <consortium name="The Broad Institute Genome Sequencing Center for Infectious Disease"/>
            <person name="Wu L."/>
            <person name="Ma J."/>
        </authorList>
    </citation>
    <scope>NUCLEOTIDE SEQUENCE [LARGE SCALE GENOMIC DNA]</scope>
    <source>
        <strain evidence="13">JCM 18287</strain>
    </source>
</reference>
<organism evidence="12 13">
    <name type="scientific">Algibacter aquimarinus</name>
    <dbReference type="NCBI Taxonomy" id="1136748"/>
    <lineage>
        <taxon>Bacteria</taxon>
        <taxon>Pseudomonadati</taxon>
        <taxon>Bacteroidota</taxon>
        <taxon>Flavobacteriia</taxon>
        <taxon>Flavobacteriales</taxon>
        <taxon>Flavobacteriaceae</taxon>
        <taxon>Algibacter</taxon>
    </lineage>
</organism>
<evidence type="ECO:0000256" key="6">
    <source>
        <dbReference type="ARBA" id="ARBA00022723"/>
    </source>
</evidence>
<proteinExistence type="inferred from homology"/>
<dbReference type="SUPFAM" id="SSF53706">
    <property type="entry name" value="Formate dehydrogenase/DMSO reductase, domains 1-3"/>
    <property type="match status" value="1"/>
</dbReference>
<dbReference type="InterPro" id="IPR041953">
    <property type="entry name" value="YdeP_MopB"/>
</dbReference>
<evidence type="ECO:0000256" key="9">
    <source>
        <dbReference type="ARBA" id="ARBA00023014"/>
    </source>
</evidence>
<keyword evidence="7" id="KW-0560">Oxidoreductase</keyword>
<accession>A0ABP9HH44</accession>
<keyword evidence="4" id="KW-0004">4Fe-4S</keyword>
<keyword evidence="5" id="KW-0500">Molybdenum</keyword>
<evidence type="ECO:0000313" key="12">
    <source>
        <dbReference type="EMBL" id="GAA4970700.1"/>
    </source>
</evidence>
<dbReference type="Gene3D" id="3.40.228.10">
    <property type="entry name" value="Dimethylsulfoxide Reductase, domain 2"/>
    <property type="match status" value="1"/>
</dbReference>
<feature type="domain" description="Molybdopterin oxidoreductase" evidence="10">
    <location>
        <begin position="125"/>
        <end position="500"/>
    </location>
</feature>
<evidence type="ECO:0000256" key="3">
    <source>
        <dbReference type="ARBA" id="ARBA00010312"/>
    </source>
</evidence>
<dbReference type="PANTHER" id="PTHR43105:SF4">
    <property type="entry name" value="PROTEIN YDEP"/>
    <property type="match status" value="1"/>
</dbReference>
<dbReference type="NCBIfam" id="TIGR01701">
    <property type="entry name" value="Fdhalpha-like"/>
    <property type="match status" value="1"/>
</dbReference>
<dbReference type="Gene3D" id="3.40.50.740">
    <property type="match status" value="1"/>
</dbReference>
<comment type="similarity">
    <text evidence="3">Belongs to the prokaryotic molybdopterin-containing oxidoreductase family.</text>
</comment>
<dbReference type="PIRSF" id="PIRSF000144">
    <property type="entry name" value="CbbBc"/>
    <property type="match status" value="1"/>
</dbReference>
<evidence type="ECO:0000256" key="4">
    <source>
        <dbReference type="ARBA" id="ARBA00022485"/>
    </source>
</evidence>
<dbReference type="Pfam" id="PF01568">
    <property type="entry name" value="Molydop_binding"/>
    <property type="match status" value="1"/>
</dbReference>
<evidence type="ECO:0000256" key="2">
    <source>
        <dbReference type="ARBA" id="ARBA00001966"/>
    </source>
</evidence>
<gene>
    <name evidence="12" type="ORF">GCM10023315_20750</name>
</gene>
<dbReference type="Pfam" id="PF00384">
    <property type="entry name" value="Molybdopterin"/>
    <property type="match status" value="1"/>
</dbReference>
<dbReference type="PANTHER" id="PTHR43105">
    <property type="entry name" value="RESPIRATORY NITRATE REDUCTASE"/>
    <property type="match status" value="1"/>
</dbReference>
<dbReference type="RefSeq" id="WP_345168106.1">
    <property type="nucleotide sequence ID" value="NZ_BAABJK010000006.1"/>
</dbReference>
<keyword evidence="13" id="KW-1185">Reference proteome</keyword>
<feature type="domain" description="Molybdopterin dinucleotide-binding" evidence="11">
    <location>
        <begin position="651"/>
        <end position="757"/>
    </location>
</feature>
<dbReference type="InterPro" id="IPR010046">
    <property type="entry name" value="Mopterin_OxRdtse_a_bac"/>
</dbReference>
<evidence type="ECO:0000256" key="8">
    <source>
        <dbReference type="ARBA" id="ARBA00023004"/>
    </source>
</evidence>
<name>A0ABP9HH44_9FLAO</name>
<evidence type="ECO:0000313" key="13">
    <source>
        <dbReference type="Proteomes" id="UP001501692"/>
    </source>
</evidence>
<dbReference type="InterPro" id="IPR009010">
    <property type="entry name" value="Asp_de-COase-like_dom_sf"/>
</dbReference>
<dbReference type="SUPFAM" id="SSF50692">
    <property type="entry name" value="ADC-like"/>
    <property type="match status" value="1"/>
</dbReference>
<dbReference type="EMBL" id="BAABJK010000006">
    <property type="protein sequence ID" value="GAA4970700.1"/>
    <property type="molecule type" value="Genomic_DNA"/>
</dbReference>
<comment type="cofactor">
    <cofactor evidence="2">
        <name>[4Fe-4S] cluster</name>
        <dbReference type="ChEBI" id="CHEBI:49883"/>
    </cofactor>
</comment>